<gene>
    <name evidence="6" type="ORF">A3K92_07595</name>
</gene>
<dbReference type="InterPro" id="IPR027552">
    <property type="entry name" value="CGP_CTERM"/>
</dbReference>
<dbReference type="SUPFAM" id="SSF53850">
    <property type="entry name" value="Periplasmic binding protein-like II"/>
    <property type="match status" value="1"/>
</dbReference>
<feature type="compositionally biased region" description="Low complexity" evidence="4">
    <location>
        <begin position="779"/>
        <end position="798"/>
    </location>
</feature>
<organism evidence="6 7">
    <name type="scientific">Thermococcus gorgonarius</name>
    <dbReference type="NCBI Taxonomy" id="71997"/>
    <lineage>
        <taxon>Archaea</taxon>
        <taxon>Methanobacteriati</taxon>
        <taxon>Methanobacteriota</taxon>
        <taxon>Thermococci</taxon>
        <taxon>Thermococcales</taxon>
        <taxon>Thermococcaceae</taxon>
        <taxon>Thermococcus</taxon>
    </lineage>
</organism>
<evidence type="ECO:0000256" key="4">
    <source>
        <dbReference type="SAM" id="MobiDB-lite"/>
    </source>
</evidence>
<dbReference type="OrthoDB" id="194307at2157"/>
<evidence type="ECO:0000313" key="7">
    <source>
        <dbReference type="Proteomes" id="UP000250134"/>
    </source>
</evidence>
<feature type="domain" description="Solute-binding protein family 5" evidence="5">
    <location>
        <begin position="134"/>
        <end position="623"/>
    </location>
</feature>
<name>A0A2Z2MBP7_THEGO</name>
<dbReference type="AlphaFoldDB" id="A0A2Z2MBP7"/>
<feature type="region of interest" description="Disordered" evidence="4">
    <location>
        <begin position="773"/>
        <end position="802"/>
    </location>
</feature>
<dbReference type="Gene3D" id="3.10.105.10">
    <property type="entry name" value="Dipeptide-binding Protein, Domain 3"/>
    <property type="match status" value="1"/>
</dbReference>
<dbReference type="PANTHER" id="PTHR30290">
    <property type="entry name" value="PERIPLASMIC BINDING COMPONENT OF ABC TRANSPORTER"/>
    <property type="match status" value="1"/>
</dbReference>
<proteinExistence type="inferred from homology"/>
<dbReference type="InterPro" id="IPR000914">
    <property type="entry name" value="SBP_5_dom"/>
</dbReference>
<evidence type="ECO:0000313" key="6">
    <source>
        <dbReference type="EMBL" id="ASJ01354.1"/>
    </source>
</evidence>
<sequence length="824" mass="92024">MNRKVLGLFVMGLMLLSTFYIAKPVSATTPNNELKIAQLASTGALFMGVFNPAPGGGLTDVYTLRVWQFLNDPALIWGADGVPHNYRCQVVKVDRNVQVPNDAIIYNSTKKQWVAAYAGDTAKTAVTYKCGLGEWHDGHKMTLADIMFGIAMDFEWVTQDSENDMYYDDTWDSWAGDTIRQVMGVKVSELTDDYVTITLYQDYDFPINDMYTADNYVPYAAIPWQLYYTMSEMVANGVNGKSFSWSTQPQNGYQIDMIAPDQMPYFKAEAQKLEGQGLPVYLSTLKDWFQQWGIDSAKAGLTDDAAKAGFTAMIQWIDKHNNAIISNGPYYLDTYKPSSMYLKLVKFTGKRVNFMDKTITLPDGTKKPIPFDANFDLIEVYGVTNEDTAILEVAKGNYDLYWYEEPGYKFTGILAQGYGDKVQLIKTIGTFWSVVFNPVHDDNNPYLITVGDKVYFNPFAIREVRYAMNWLISRNFIVQNILKGSGGPMYGTPTSGSVVPYQNVEVVAQALGMTAQGDEAYALKLIDDALNKAANSPYLQGHTLEKKDGKWLFDGQPIQINIIARIEDDRLQEGQYLGTIVEKAGFKANVLQWDRKKAVHTVYITDPKSYEWNMYTEGWVASAYALYPTSSVIQYDVWYAPGVVGWSYTPETTVEDLLKQVGNGDVNAGAKKLGLKYYTGDKLQEILNWTNTQVGPLIYNNKLEYNNKIYTVTSEDQFWDLYKLGEGMLMMDALRVFTVEQWNFFEVSKSVNVGIADPLTGLASTMAIRSLSKAQPTPSSSSSSTSSTASSSSSTSSSKKGTSICGPAAIIGLAIVPLLLRKRK</sequence>
<evidence type="ECO:0000259" key="5">
    <source>
        <dbReference type="Pfam" id="PF00496"/>
    </source>
</evidence>
<evidence type="ECO:0000256" key="2">
    <source>
        <dbReference type="ARBA" id="ARBA00022448"/>
    </source>
</evidence>
<comment type="similarity">
    <text evidence="1">Belongs to the bacterial solute-binding protein 5 family.</text>
</comment>
<dbReference type="PANTHER" id="PTHR30290:SF9">
    <property type="entry name" value="OLIGOPEPTIDE-BINDING PROTEIN APPA"/>
    <property type="match status" value="1"/>
</dbReference>
<dbReference type="InterPro" id="IPR039424">
    <property type="entry name" value="SBP_5"/>
</dbReference>
<evidence type="ECO:0000256" key="1">
    <source>
        <dbReference type="ARBA" id="ARBA00005695"/>
    </source>
</evidence>
<dbReference type="Pfam" id="PF00496">
    <property type="entry name" value="SBP_bac_5"/>
    <property type="match status" value="1"/>
</dbReference>
<dbReference type="EMBL" id="CP014855">
    <property type="protein sequence ID" value="ASJ01354.1"/>
    <property type="molecule type" value="Genomic_DNA"/>
</dbReference>
<dbReference type="Proteomes" id="UP000250134">
    <property type="component" value="Chromosome"/>
</dbReference>
<evidence type="ECO:0000256" key="3">
    <source>
        <dbReference type="ARBA" id="ARBA00022729"/>
    </source>
</evidence>
<reference evidence="6 7" key="1">
    <citation type="submission" date="2016-03" db="EMBL/GenBank/DDBJ databases">
        <title>Complete genome sequence of Thermococcus gorgonarius.</title>
        <authorList>
            <person name="Oger P.M."/>
        </authorList>
    </citation>
    <scope>NUCLEOTIDE SEQUENCE [LARGE SCALE GENOMIC DNA]</scope>
    <source>
        <strain evidence="6 7">W-12</strain>
    </source>
</reference>
<dbReference type="GO" id="GO:0015833">
    <property type="term" value="P:peptide transport"/>
    <property type="evidence" value="ECO:0007669"/>
    <property type="project" value="TreeGrafter"/>
</dbReference>
<dbReference type="GeneID" id="60595877"/>
<dbReference type="NCBIfam" id="TIGR04288">
    <property type="entry name" value="CGP_CTERM"/>
    <property type="match status" value="1"/>
</dbReference>
<protein>
    <recommendedName>
        <fullName evidence="5">Solute-binding protein family 5 domain-containing protein</fullName>
    </recommendedName>
</protein>
<dbReference type="GO" id="GO:1904680">
    <property type="term" value="F:peptide transmembrane transporter activity"/>
    <property type="evidence" value="ECO:0007669"/>
    <property type="project" value="TreeGrafter"/>
</dbReference>
<dbReference type="Gene3D" id="3.40.190.10">
    <property type="entry name" value="Periplasmic binding protein-like II"/>
    <property type="match status" value="1"/>
</dbReference>
<keyword evidence="2" id="KW-0813">Transport</keyword>
<keyword evidence="3" id="KW-0732">Signal</keyword>
<accession>A0A2Z2MBP7</accession>
<dbReference type="RefSeq" id="WP_088886066.1">
    <property type="nucleotide sequence ID" value="NZ_CP014855.1"/>
</dbReference>
<dbReference type="KEGG" id="tgg:A3K92_07595"/>
<keyword evidence="7" id="KW-1185">Reference proteome</keyword>